<dbReference type="GO" id="GO:0016010">
    <property type="term" value="C:dystrophin-associated glycoprotein complex"/>
    <property type="evidence" value="ECO:0007669"/>
    <property type="project" value="TreeGrafter"/>
</dbReference>
<dbReference type="SUPFAM" id="SSF50156">
    <property type="entry name" value="PDZ domain-like"/>
    <property type="match status" value="1"/>
</dbReference>
<evidence type="ECO:0000256" key="2">
    <source>
        <dbReference type="ARBA" id="ARBA00010798"/>
    </source>
</evidence>
<feature type="domain" description="PDZ" evidence="5">
    <location>
        <begin position="211"/>
        <end position="294"/>
    </location>
</feature>
<dbReference type="SMART" id="SM00228">
    <property type="entry name" value="PDZ"/>
    <property type="match status" value="1"/>
</dbReference>
<dbReference type="InterPro" id="IPR055108">
    <property type="entry name" value="Syntrophin_4th"/>
</dbReference>
<organism evidence="6 7">
    <name type="scientific">Glossina morsitans morsitans</name>
    <name type="common">Savannah tsetse fly</name>
    <dbReference type="NCBI Taxonomy" id="37546"/>
    <lineage>
        <taxon>Eukaryota</taxon>
        <taxon>Metazoa</taxon>
        <taxon>Ecdysozoa</taxon>
        <taxon>Arthropoda</taxon>
        <taxon>Hexapoda</taxon>
        <taxon>Insecta</taxon>
        <taxon>Pterygota</taxon>
        <taxon>Neoptera</taxon>
        <taxon>Endopterygota</taxon>
        <taxon>Diptera</taxon>
        <taxon>Brachycera</taxon>
        <taxon>Muscomorpha</taxon>
        <taxon>Hippoboscoidea</taxon>
        <taxon>Glossinidae</taxon>
        <taxon>Glossina</taxon>
    </lineage>
</organism>
<keyword evidence="7" id="KW-1185">Reference proteome</keyword>
<dbReference type="EMBL" id="CCAG010001145">
    <property type="status" value="NOT_ANNOTATED_CDS"/>
    <property type="molecule type" value="Genomic_DNA"/>
</dbReference>
<dbReference type="VEuPathDB" id="VectorBase:GMOY004380"/>
<proteinExistence type="inferred from homology"/>
<dbReference type="FunFam" id="2.30.29.30:FF:000372">
    <property type="entry name" value="Uncharacterized protein, isoform B"/>
    <property type="match status" value="1"/>
</dbReference>
<dbReference type="FunFam" id="2.30.42.10:FF:000193">
    <property type="entry name" value="Syntrophin gamma 1"/>
    <property type="match status" value="1"/>
</dbReference>
<dbReference type="InterPro" id="IPR036034">
    <property type="entry name" value="PDZ_sf"/>
</dbReference>
<dbReference type="GO" id="GO:0005198">
    <property type="term" value="F:structural molecule activity"/>
    <property type="evidence" value="ECO:0007669"/>
    <property type="project" value="InterPro"/>
</dbReference>
<dbReference type="AlphaFoldDB" id="A0A1B0FKQ0"/>
<dbReference type="STRING" id="37546.A0A1B0FKQ0"/>
<evidence type="ECO:0000256" key="1">
    <source>
        <dbReference type="ARBA" id="ARBA00004245"/>
    </source>
</evidence>
<dbReference type="SUPFAM" id="SSF50729">
    <property type="entry name" value="PH domain-like"/>
    <property type="match status" value="2"/>
</dbReference>
<evidence type="ECO:0000259" key="5">
    <source>
        <dbReference type="PROSITE" id="PS50106"/>
    </source>
</evidence>
<dbReference type="PANTHER" id="PTHR10554">
    <property type="entry name" value="SYNTROPHIN"/>
    <property type="match status" value="1"/>
</dbReference>
<dbReference type="PhylomeDB" id="A0A1B0FKQ0"/>
<dbReference type="EMBL" id="CCAG010001147">
    <property type="status" value="NOT_ANNOTATED_CDS"/>
    <property type="molecule type" value="Genomic_DNA"/>
</dbReference>
<dbReference type="PANTHER" id="PTHR10554:SF1">
    <property type="entry name" value="FI16515P1"/>
    <property type="match status" value="1"/>
</dbReference>
<evidence type="ECO:0000256" key="3">
    <source>
        <dbReference type="ARBA" id="ARBA00022490"/>
    </source>
</evidence>
<dbReference type="EMBL" id="CCAG010001146">
    <property type="status" value="NOT_ANNOTATED_CDS"/>
    <property type="molecule type" value="Genomic_DNA"/>
</dbReference>
<dbReference type="GO" id="GO:0005856">
    <property type="term" value="C:cytoskeleton"/>
    <property type="evidence" value="ECO:0007669"/>
    <property type="project" value="UniProtKB-SubCell"/>
</dbReference>
<evidence type="ECO:0000313" key="7">
    <source>
        <dbReference type="Proteomes" id="UP000092444"/>
    </source>
</evidence>
<dbReference type="InterPro" id="IPR011993">
    <property type="entry name" value="PH-like_dom_sf"/>
</dbReference>
<comment type="subcellular location">
    <subcellularLocation>
        <location evidence="1">Cytoplasm</location>
        <location evidence="1">Cytoskeleton</location>
    </subcellularLocation>
</comment>
<dbReference type="Pfam" id="PF23012">
    <property type="entry name" value="Syntrophin_4th"/>
    <property type="match status" value="1"/>
</dbReference>
<dbReference type="InterPro" id="IPR001478">
    <property type="entry name" value="PDZ"/>
</dbReference>
<dbReference type="InterPro" id="IPR015482">
    <property type="entry name" value="Syntrophin"/>
</dbReference>
<dbReference type="CDD" id="cd06801">
    <property type="entry name" value="PDZ_syntrophin-like"/>
    <property type="match status" value="1"/>
</dbReference>
<reference evidence="6" key="1">
    <citation type="submission" date="2020-05" db="UniProtKB">
        <authorList>
            <consortium name="EnsemblMetazoa"/>
        </authorList>
    </citation>
    <scope>IDENTIFICATION</scope>
    <source>
        <strain evidence="6">Yale</strain>
    </source>
</reference>
<dbReference type="EnsemblMetazoa" id="GMOY004380-RA">
    <property type="protein sequence ID" value="GMOY004380-PA"/>
    <property type="gene ID" value="GMOY004380"/>
</dbReference>
<evidence type="ECO:0000256" key="4">
    <source>
        <dbReference type="ARBA" id="ARBA00023212"/>
    </source>
</evidence>
<name>A0A1B0FKQ0_GLOMM</name>
<evidence type="ECO:0000313" key="6">
    <source>
        <dbReference type="EnsemblMetazoa" id="GMOY004380-PA"/>
    </source>
</evidence>
<protein>
    <recommendedName>
        <fullName evidence="5">PDZ domain-containing protein</fullName>
    </recommendedName>
</protein>
<dbReference type="Proteomes" id="UP000092444">
    <property type="component" value="Unassembled WGS sequence"/>
</dbReference>
<dbReference type="Gene3D" id="2.30.29.30">
    <property type="entry name" value="Pleckstrin-homology domain (PH domain)/Phosphotyrosine-binding domain (PTB)"/>
    <property type="match status" value="1"/>
</dbReference>
<keyword evidence="3" id="KW-0963">Cytoplasm</keyword>
<keyword evidence="4" id="KW-0206">Cytoskeleton</keyword>
<comment type="similarity">
    <text evidence="2">Belongs to the syntrophin family.</text>
</comment>
<dbReference type="Pfam" id="PF00595">
    <property type="entry name" value="PDZ"/>
    <property type="match status" value="1"/>
</dbReference>
<dbReference type="PROSITE" id="PS50106">
    <property type="entry name" value="PDZ"/>
    <property type="match status" value="1"/>
</dbReference>
<dbReference type="Gene3D" id="2.30.42.10">
    <property type="match status" value="1"/>
</dbReference>
<accession>A0A1B0FKQ0</accession>
<sequence length="655" mass="72450">MHGKSCPHIVPTCNSLIALYAFETIYPMILTVGQDVSIKLKSVPFTSEYDRSSPAKCHVGDVPEMAGWPNVTRRKDVTTDPGIAAEMACAAAQGVESVTTAGVALVAFGIKLRKLPSTNRNCLEVPDLFIINFPKRRSGNDINGKMATPIEEKVDQNLKIRTGMVNVSDGKCKPEPLRLNLTMELLTLQRLEIVTPTNPQNGPPSESKERMVQITRQKQGGLGLSIKGGAEHKLPILISRIYKDQAADITGQLFVGDAIIKVNGEYITACPHDDAVNILRNAGDIVVLTVKHYRAATPFLQKQLAKDTPDSDNDTTCAELKADEGYKSSVNNGGGGTISRSCSRPMSICSEPEKRWMDVVAVPLMMAYVTRYIYGTDKLRPNAFEVRGINGTSTGIIHCDDLAILSQWLKLINDNVVGLTHLQMKLYNRNFAVGERIEYMGWVNEGVINNNISWQSYKPRFLLLKGTEVMLFETPPLNVAGLSKALVVYKVYQTMFRVVKESETVDSRQHCFLLQSAGHEPRYLSVETRQELLRIENSWNAAIVTSVIKLGRKTFAVSHHGKSGGLTLDWQTGFSLAEGADSAIVWQYKFSQLRGSSDDGKSKLKLHFQDHETRAIETKELECQVLQSLLFCMHAFLTAKVASVDPAFLSSIQQT</sequence>